<accession>A0A3A3GBK4</accession>
<sequence length="314" mass="34923">MTKEVKSLWGCILILCVCILVLAGMLIFKHDRPSAGPDANASPDSSTVVATVGGEKVTRKEWQEELERQYGVQVMEQMLTARAATKEAEALGINVSQTEVEQEIARQMQGYESAEAYFQAMTEQLGMSPEQIRQDIHYRLLLEKIATHNVNVSEEELDQYLQDHRDAYESVNVYQLAHIVVPTREEAEDVLAKLKDGETFASLAGRLSVDEFSSYQEGRLGWIDANDPFFSPSELEAAREMEVGDISNPIEVSDGFAILTLTGKREAQPEGEAAIKEQARRDVALSKSPPLKEWEEALRKKYNAVVLAATSVNG</sequence>
<evidence type="ECO:0000256" key="3">
    <source>
        <dbReference type="ARBA" id="ARBA00022729"/>
    </source>
</evidence>
<proteinExistence type="predicted"/>
<protein>
    <recommendedName>
        <fullName evidence="2">peptidylprolyl isomerase</fullName>
        <ecNumber evidence="2">5.2.1.8</ecNumber>
    </recommendedName>
</protein>
<dbReference type="Pfam" id="PF13624">
    <property type="entry name" value="SurA_N_3"/>
    <property type="match status" value="1"/>
</dbReference>
<evidence type="ECO:0000256" key="5">
    <source>
        <dbReference type="ARBA" id="ARBA00023235"/>
    </source>
</evidence>
<evidence type="ECO:0000256" key="4">
    <source>
        <dbReference type="ARBA" id="ARBA00023110"/>
    </source>
</evidence>
<dbReference type="PANTHER" id="PTHR47245">
    <property type="entry name" value="PEPTIDYLPROLYL ISOMERASE"/>
    <property type="match status" value="1"/>
</dbReference>
<comment type="caution">
    <text evidence="9">The sequence shown here is derived from an EMBL/GenBank/DDBJ whole genome shotgun (WGS) entry which is preliminary data.</text>
</comment>
<name>A0A3A3GBK4_PANTH</name>
<dbReference type="AlphaFoldDB" id="A0A3A3GBK4"/>
<dbReference type="InterPro" id="IPR027304">
    <property type="entry name" value="Trigger_fact/SurA_dom_sf"/>
</dbReference>
<dbReference type="SUPFAM" id="SSF54534">
    <property type="entry name" value="FKBP-like"/>
    <property type="match status" value="1"/>
</dbReference>
<keyword evidence="4 6" id="KW-0697">Rotamase</keyword>
<evidence type="ECO:0000313" key="9">
    <source>
        <dbReference type="EMBL" id="RJG20916.1"/>
    </source>
</evidence>
<keyword evidence="3" id="KW-0732">Signal</keyword>
<dbReference type="PANTHER" id="PTHR47245:SF1">
    <property type="entry name" value="FOLDASE PROTEIN PRSA"/>
    <property type="match status" value="1"/>
</dbReference>
<dbReference type="Pfam" id="PF13145">
    <property type="entry name" value="Rotamase_2"/>
    <property type="match status" value="1"/>
</dbReference>
<evidence type="ECO:0000313" key="10">
    <source>
        <dbReference type="Proteomes" id="UP000266177"/>
    </source>
</evidence>
<keyword evidence="7" id="KW-1133">Transmembrane helix</keyword>
<organism evidence="9 10">
    <name type="scientific">Paenibacillus thiaminolyticus</name>
    <name type="common">Bacillus thiaminolyticus</name>
    <dbReference type="NCBI Taxonomy" id="49283"/>
    <lineage>
        <taxon>Bacteria</taxon>
        <taxon>Bacillati</taxon>
        <taxon>Bacillota</taxon>
        <taxon>Bacilli</taxon>
        <taxon>Bacillales</taxon>
        <taxon>Paenibacillaceae</taxon>
        <taxon>Paenibacillus</taxon>
    </lineage>
</organism>
<dbReference type="Gene3D" id="3.10.50.40">
    <property type="match status" value="1"/>
</dbReference>
<evidence type="ECO:0000256" key="1">
    <source>
        <dbReference type="ARBA" id="ARBA00000971"/>
    </source>
</evidence>
<dbReference type="GO" id="GO:0003755">
    <property type="term" value="F:peptidyl-prolyl cis-trans isomerase activity"/>
    <property type="evidence" value="ECO:0007669"/>
    <property type="project" value="UniProtKB-KW"/>
</dbReference>
<dbReference type="OrthoDB" id="2677468at2"/>
<comment type="catalytic activity">
    <reaction evidence="1">
        <text>[protein]-peptidylproline (omega=180) = [protein]-peptidylproline (omega=0)</text>
        <dbReference type="Rhea" id="RHEA:16237"/>
        <dbReference type="Rhea" id="RHEA-COMP:10747"/>
        <dbReference type="Rhea" id="RHEA-COMP:10748"/>
        <dbReference type="ChEBI" id="CHEBI:83833"/>
        <dbReference type="ChEBI" id="CHEBI:83834"/>
        <dbReference type="EC" id="5.2.1.8"/>
    </reaction>
</comment>
<dbReference type="Proteomes" id="UP000266177">
    <property type="component" value="Unassembled WGS sequence"/>
</dbReference>
<evidence type="ECO:0000256" key="2">
    <source>
        <dbReference type="ARBA" id="ARBA00013194"/>
    </source>
</evidence>
<evidence type="ECO:0000256" key="7">
    <source>
        <dbReference type="SAM" id="Phobius"/>
    </source>
</evidence>
<keyword evidence="7" id="KW-0812">Transmembrane</keyword>
<dbReference type="RefSeq" id="WP_119795759.1">
    <property type="nucleotide sequence ID" value="NZ_QYZD01000029.1"/>
</dbReference>
<dbReference type="PROSITE" id="PS50198">
    <property type="entry name" value="PPIC_PPIASE_2"/>
    <property type="match status" value="1"/>
</dbReference>
<feature type="domain" description="PpiC" evidence="8">
    <location>
        <begin position="171"/>
        <end position="263"/>
    </location>
</feature>
<feature type="transmembrane region" description="Helical" evidence="7">
    <location>
        <begin position="7"/>
        <end position="28"/>
    </location>
</feature>
<dbReference type="PROSITE" id="PS01096">
    <property type="entry name" value="PPIC_PPIASE_1"/>
    <property type="match status" value="1"/>
</dbReference>
<dbReference type="InterPro" id="IPR046357">
    <property type="entry name" value="PPIase_dom_sf"/>
</dbReference>
<evidence type="ECO:0000256" key="6">
    <source>
        <dbReference type="PROSITE-ProRule" id="PRU00278"/>
    </source>
</evidence>
<reference evidence="9 10" key="1">
    <citation type="submission" date="2018-09" db="EMBL/GenBank/DDBJ databases">
        <title>Paenibacillus SK2017-BO5.</title>
        <authorList>
            <person name="Piskunova J.V."/>
            <person name="Dubiley S.A."/>
            <person name="Severinov K.V."/>
        </authorList>
    </citation>
    <scope>NUCLEOTIDE SEQUENCE [LARGE SCALE GENOMIC DNA]</scope>
    <source>
        <strain evidence="9 10">BO5</strain>
    </source>
</reference>
<dbReference type="InterPro" id="IPR050245">
    <property type="entry name" value="PrsA_foldase"/>
</dbReference>
<dbReference type="InterPro" id="IPR000297">
    <property type="entry name" value="PPIase_PpiC"/>
</dbReference>
<dbReference type="SUPFAM" id="SSF109998">
    <property type="entry name" value="Triger factor/SurA peptide-binding domain-like"/>
    <property type="match status" value="1"/>
</dbReference>
<evidence type="ECO:0000259" key="8">
    <source>
        <dbReference type="PROSITE" id="PS50198"/>
    </source>
</evidence>
<dbReference type="EMBL" id="QYZD01000029">
    <property type="protein sequence ID" value="RJG20916.1"/>
    <property type="molecule type" value="Genomic_DNA"/>
</dbReference>
<gene>
    <name evidence="9" type="ORF">DQX05_23195</name>
</gene>
<keyword evidence="7" id="KW-0472">Membrane</keyword>
<dbReference type="InterPro" id="IPR023058">
    <property type="entry name" value="PPIase_PpiC_CS"/>
</dbReference>
<dbReference type="EC" id="5.2.1.8" evidence="2"/>
<keyword evidence="5 6" id="KW-0413">Isomerase</keyword>
<dbReference type="Gene3D" id="1.10.4030.10">
    <property type="entry name" value="Porin chaperone SurA, peptide-binding domain"/>
    <property type="match status" value="1"/>
</dbReference>